<sequence>MKKIYDLLFPFLLVALVSVNAFSQSNNTVSGNIKSTINNENIAAVSIIVKGTGTGTYTDDKGNFKLSGIKKFPATLVISSVGFAPKEVLVTSNSSSVSVVLDPTSALAQDVVVAASRLPERILESPVTIERVSSTAIRNSPALSYYDIVGTLKGVDIITSSLNFKTPSTRGFNGSGNLRLNQLVDGMDNQAPGLNFPVGSMIGPTDLDVDNMELLGGASSALYGPGGMNGTLLINSKNPFKYQGLSAQVKEGVMHIGDNARSASAYNDVSMRYARALSEKFAFKFGVQYIQAKDWVAQDYSNFNRGNNPATGKTIPGSRTDDPNYQGVNVYGDETSLDIRKPPSTGDPGTPFLQGVVAASPNPQQFAAILAPYLTNGAINVSRTGYKEADIIDPTTKNLRFSGAIHYKITPSVESSLSANWGSGTTVYTGSDRYSLRDFKMAQYKLEFRHKNWFLRGYTTQEDAGKSFNATATSQLFNEGWKRSFNPANAAGSWYPQYAAVFATGAATTYQTAFVAAKGAGQTDQQAAATAQGVMLANTAAYHSAARTYADQGRPEPGTPQFTKIFDSVAARSISNGGGLFVDKSALYMTEGQYNLTDKVKFAEVLVGASFKRYVLNSGGTIFADTAGRIGINEVGASFLISKRFFKDVLKLTASTRYDKNENFKGRFTPRFSAVITVAKDNNLRLSYQTAYRFPSTQNQWINLVIGGGIRLIGGLPQLRDFYNFKGNPVYTVESVQAFAASGNPALLKQQTFGEYKPESATSYEIGYKTLVGGKLLLDAYAYYTKYENFIGRTTALQSSNGTIPGLLNYKIYSVSVNSTEKVNTQGWGLSAEYLLPNNFSINANAYSDEIKNVPANFITYYNTPKYRANVGLANSGFLYKKRVGFALQYRFQDAYYYENDFGAGNVPAFHTLDAQINFKMPAIKTMIKLGATNLTNHYYTTAFGNPNIGGLYYVALAYNVF</sequence>
<gene>
    <name evidence="14" type="ORF">SAE01_25980</name>
</gene>
<dbReference type="GO" id="GO:0015344">
    <property type="term" value="F:siderophore uptake transmembrane transporter activity"/>
    <property type="evidence" value="ECO:0007669"/>
    <property type="project" value="TreeGrafter"/>
</dbReference>
<dbReference type="SUPFAM" id="SSF56935">
    <property type="entry name" value="Porins"/>
    <property type="match status" value="1"/>
</dbReference>
<dbReference type="EMBL" id="BJYT01000009">
    <property type="protein sequence ID" value="GEO10102.1"/>
    <property type="molecule type" value="Genomic_DNA"/>
</dbReference>
<dbReference type="Gene3D" id="2.170.130.10">
    <property type="entry name" value="TonB-dependent receptor, plug domain"/>
    <property type="match status" value="1"/>
</dbReference>
<comment type="similarity">
    <text evidence="10">Belongs to the TonB-dependent receptor family.</text>
</comment>
<dbReference type="OrthoDB" id="1109208at2"/>
<evidence type="ECO:0000313" key="14">
    <source>
        <dbReference type="EMBL" id="GEO10102.1"/>
    </source>
</evidence>
<dbReference type="RefSeq" id="WP_147204214.1">
    <property type="nucleotide sequence ID" value="NZ_BJYT01000009.1"/>
</dbReference>
<evidence type="ECO:0000256" key="1">
    <source>
        <dbReference type="ARBA" id="ARBA00004571"/>
    </source>
</evidence>
<dbReference type="PANTHER" id="PTHR30069:SF29">
    <property type="entry name" value="HEMOGLOBIN AND HEMOGLOBIN-HAPTOGLOBIN-BINDING PROTEIN 1-RELATED"/>
    <property type="match status" value="1"/>
</dbReference>
<dbReference type="Proteomes" id="UP000321513">
    <property type="component" value="Unassembled WGS sequence"/>
</dbReference>
<evidence type="ECO:0000256" key="2">
    <source>
        <dbReference type="ARBA" id="ARBA00022448"/>
    </source>
</evidence>
<keyword evidence="8" id="KW-0675">Receptor</keyword>
<feature type="chain" id="PRO_5022117859" evidence="11">
    <location>
        <begin position="24"/>
        <end position="962"/>
    </location>
</feature>
<dbReference type="InterPro" id="IPR000531">
    <property type="entry name" value="Beta-barrel_TonB"/>
</dbReference>
<dbReference type="Gene3D" id="2.40.170.20">
    <property type="entry name" value="TonB-dependent receptor, beta-barrel domain"/>
    <property type="match status" value="1"/>
</dbReference>
<dbReference type="InterPro" id="IPR037066">
    <property type="entry name" value="Plug_dom_sf"/>
</dbReference>
<evidence type="ECO:0000259" key="13">
    <source>
        <dbReference type="Pfam" id="PF07715"/>
    </source>
</evidence>
<keyword evidence="6 10" id="KW-0798">TonB box</keyword>
<dbReference type="GO" id="GO:0044718">
    <property type="term" value="P:siderophore transmembrane transport"/>
    <property type="evidence" value="ECO:0007669"/>
    <property type="project" value="TreeGrafter"/>
</dbReference>
<keyword evidence="5 11" id="KW-0732">Signal</keyword>
<dbReference type="PANTHER" id="PTHR30069">
    <property type="entry name" value="TONB-DEPENDENT OUTER MEMBRANE RECEPTOR"/>
    <property type="match status" value="1"/>
</dbReference>
<name>A0A512BDR0_9BACT</name>
<dbReference type="GO" id="GO:0009279">
    <property type="term" value="C:cell outer membrane"/>
    <property type="evidence" value="ECO:0007669"/>
    <property type="project" value="UniProtKB-SubCell"/>
</dbReference>
<dbReference type="InterPro" id="IPR008969">
    <property type="entry name" value="CarboxyPept-like_regulatory"/>
</dbReference>
<dbReference type="InterPro" id="IPR012910">
    <property type="entry name" value="Plug_dom"/>
</dbReference>
<feature type="domain" description="TonB-dependent receptor plug" evidence="13">
    <location>
        <begin position="123"/>
        <end position="231"/>
    </location>
</feature>
<dbReference type="SUPFAM" id="SSF49464">
    <property type="entry name" value="Carboxypeptidase regulatory domain-like"/>
    <property type="match status" value="1"/>
</dbReference>
<reference evidence="14 15" key="1">
    <citation type="submission" date="2019-07" db="EMBL/GenBank/DDBJ databases">
        <title>Whole genome shotgun sequence of Segetibacter aerophilus NBRC 106135.</title>
        <authorList>
            <person name="Hosoyama A."/>
            <person name="Uohara A."/>
            <person name="Ohji S."/>
            <person name="Ichikawa N."/>
        </authorList>
    </citation>
    <scope>NUCLEOTIDE SEQUENCE [LARGE SCALE GENOMIC DNA]</scope>
    <source>
        <strain evidence="14 15">NBRC 106135</strain>
    </source>
</reference>
<evidence type="ECO:0000256" key="5">
    <source>
        <dbReference type="ARBA" id="ARBA00022729"/>
    </source>
</evidence>
<keyword evidence="9" id="KW-0998">Cell outer membrane</keyword>
<feature type="domain" description="TonB-dependent receptor-like beta-barrel" evidence="12">
    <location>
        <begin position="469"/>
        <end position="935"/>
    </location>
</feature>
<dbReference type="Pfam" id="PF07715">
    <property type="entry name" value="Plug"/>
    <property type="match status" value="1"/>
</dbReference>
<dbReference type="InterPro" id="IPR039426">
    <property type="entry name" value="TonB-dep_rcpt-like"/>
</dbReference>
<dbReference type="AlphaFoldDB" id="A0A512BDR0"/>
<evidence type="ECO:0000313" key="15">
    <source>
        <dbReference type="Proteomes" id="UP000321513"/>
    </source>
</evidence>
<evidence type="ECO:0000256" key="4">
    <source>
        <dbReference type="ARBA" id="ARBA00022692"/>
    </source>
</evidence>
<evidence type="ECO:0000256" key="7">
    <source>
        <dbReference type="ARBA" id="ARBA00023136"/>
    </source>
</evidence>
<keyword evidence="15" id="KW-1185">Reference proteome</keyword>
<dbReference type="InterPro" id="IPR036942">
    <property type="entry name" value="Beta-barrel_TonB_sf"/>
</dbReference>
<dbReference type="Pfam" id="PF00593">
    <property type="entry name" value="TonB_dep_Rec_b-barrel"/>
    <property type="match status" value="1"/>
</dbReference>
<feature type="signal peptide" evidence="11">
    <location>
        <begin position="1"/>
        <end position="23"/>
    </location>
</feature>
<keyword evidence="7 10" id="KW-0472">Membrane</keyword>
<evidence type="ECO:0000256" key="11">
    <source>
        <dbReference type="SAM" id="SignalP"/>
    </source>
</evidence>
<proteinExistence type="inferred from homology"/>
<accession>A0A512BDR0</accession>
<dbReference type="Pfam" id="PF13715">
    <property type="entry name" value="CarbopepD_reg_2"/>
    <property type="match status" value="1"/>
</dbReference>
<protein>
    <submittedName>
        <fullName evidence="14">Membrane protein</fullName>
    </submittedName>
</protein>
<comment type="subcellular location">
    <subcellularLocation>
        <location evidence="1">Cell outer membrane</location>
        <topology evidence="1">Multi-pass membrane protein</topology>
    </subcellularLocation>
</comment>
<organism evidence="14 15">
    <name type="scientific">Segetibacter aerophilus</name>
    <dbReference type="NCBI Taxonomy" id="670293"/>
    <lineage>
        <taxon>Bacteria</taxon>
        <taxon>Pseudomonadati</taxon>
        <taxon>Bacteroidota</taxon>
        <taxon>Chitinophagia</taxon>
        <taxon>Chitinophagales</taxon>
        <taxon>Chitinophagaceae</taxon>
        <taxon>Segetibacter</taxon>
    </lineage>
</organism>
<evidence type="ECO:0000256" key="6">
    <source>
        <dbReference type="ARBA" id="ARBA00023077"/>
    </source>
</evidence>
<comment type="caution">
    <text evidence="14">The sequence shown here is derived from an EMBL/GenBank/DDBJ whole genome shotgun (WGS) entry which is preliminary data.</text>
</comment>
<keyword evidence="4" id="KW-0812">Transmembrane</keyword>
<evidence type="ECO:0000256" key="8">
    <source>
        <dbReference type="ARBA" id="ARBA00023170"/>
    </source>
</evidence>
<evidence type="ECO:0000256" key="9">
    <source>
        <dbReference type="ARBA" id="ARBA00023237"/>
    </source>
</evidence>
<keyword evidence="2" id="KW-0813">Transport</keyword>
<dbReference type="Gene3D" id="2.60.40.1120">
    <property type="entry name" value="Carboxypeptidase-like, regulatory domain"/>
    <property type="match status" value="1"/>
</dbReference>
<evidence type="ECO:0000259" key="12">
    <source>
        <dbReference type="Pfam" id="PF00593"/>
    </source>
</evidence>
<evidence type="ECO:0000256" key="3">
    <source>
        <dbReference type="ARBA" id="ARBA00022452"/>
    </source>
</evidence>
<evidence type="ECO:0000256" key="10">
    <source>
        <dbReference type="RuleBase" id="RU003357"/>
    </source>
</evidence>
<keyword evidence="3" id="KW-1134">Transmembrane beta strand</keyword>